<organism evidence="1 2">
    <name type="scientific">Psychroflexus salinarum</name>
    <dbReference type="NCBI Taxonomy" id="546024"/>
    <lineage>
        <taxon>Bacteria</taxon>
        <taxon>Pseudomonadati</taxon>
        <taxon>Bacteroidota</taxon>
        <taxon>Flavobacteriia</taxon>
        <taxon>Flavobacteriales</taxon>
        <taxon>Flavobacteriaceae</taxon>
        <taxon>Psychroflexus</taxon>
    </lineage>
</organism>
<name>A0ABW3GQT0_9FLAO</name>
<evidence type="ECO:0000313" key="1">
    <source>
        <dbReference type="EMBL" id="MFD0932893.1"/>
    </source>
</evidence>
<evidence type="ECO:0000313" key="2">
    <source>
        <dbReference type="Proteomes" id="UP001597049"/>
    </source>
</evidence>
<accession>A0ABW3GQT0</accession>
<proteinExistence type="predicted"/>
<dbReference type="GO" id="GO:0008168">
    <property type="term" value="F:methyltransferase activity"/>
    <property type="evidence" value="ECO:0007669"/>
    <property type="project" value="UniProtKB-KW"/>
</dbReference>
<reference evidence="2" key="1">
    <citation type="journal article" date="2019" name="Int. J. Syst. Evol. Microbiol.">
        <title>The Global Catalogue of Microorganisms (GCM) 10K type strain sequencing project: providing services to taxonomists for standard genome sequencing and annotation.</title>
        <authorList>
            <consortium name="The Broad Institute Genomics Platform"/>
            <consortium name="The Broad Institute Genome Sequencing Center for Infectious Disease"/>
            <person name="Wu L."/>
            <person name="Ma J."/>
        </authorList>
    </citation>
    <scope>NUCLEOTIDE SEQUENCE [LARGE SCALE GENOMIC DNA]</scope>
    <source>
        <strain evidence="2">CCUG 56752</strain>
    </source>
</reference>
<dbReference type="GO" id="GO:0032259">
    <property type="term" value="P:methylation"/>
    <property type="evidence" value="ECO:0007669"/>
    <property type="project" value="UniProtKB-KW"/>
</dbReference>
<dbReference type="Pfam" id="PF13489">
    <property type="entry name" value="Methyltransf_23"/>
    <property type="match status" value="1"/>
</dbReference>
<dbReference type="SUPFAM" id="SSF53335">
    <property type="entry name" value="S-adenosyl-L-methionine-dependent methyltransferases"/>
    <property type="match status" value="1"/>
</dbReference>
<keyword evidence="2" id="KW-1185">Reference proteome</keyword>
<dbReference type="Proteomes" id="UP001597049">
    <property type="component" value="Unassembled WGS sequence"/>
</dbReference>
<keyword evidence="1" id="KW-0489">Methyltransferase</keyword>
<gene>
    <name evidence="1" type="ORF">ACFQ0R_09835</name>
</gene>
<keyword evidence="1" id="KW-0808">Transferase</keyword>
<sequence>MKIQKPESTHKCPLCNNIADYFCSIGKKGRDYYKCKTCDSVFLTPNKYIDDASEKSRYKEHNNDVEDPRYQKFVSPITDAIIAQFPKTADGLDYGCGTGPVASVMLEKSGFKEIALYDPFFQPNEENLSKTYDFIICCEVMEHFFDPKKEFALFRDLLKPSGKLFCKTSILKEDIDEDYFKDWWYNNDPTHVFFYTSKTLEFIAKTFGFYQIQIASKLITFG</sequence>
<protein>
    <submittedName>
        <fullName evidence="1">Class I SAM-dependent methyltransferase</fullName>
        <ecNumber evidence="1">2.1.1.-</ecNumber>
    </submittedName>
</protein>
<dbReference type="RefSeq" id="WP_379658200.1">
    <property type="nucleotide sequence ID" value="NZ_JBHTIV010000010.1"/>
</dbReference>
<dbReference type="EMBL" id="JBHTIV010000010">
    <property type="protein sequence ID" value="MFD0932893.1"/>
    <property type="molecule type" value="Genomic_DNA"/>
</dbReference>
<dbReference type="CDD" id="cd02440">
    <property type="entry name" value="AdoMet_MTases"/>
    <property type="match status" value="1"/>
</dbReference>
<comment type="caution">
    <text evidence="1">The sequence shown here is derived from an EMBL/GenBank/DDBJ whole genome shotgun (WGS) entry which is preliminary data.</text>
</comment>
<dbReference type="InterPro" id="IPR029063">
    <property type="entry name" value="SAM-dependent_MTases_sf"/>
</dbReference>
<dbReference type="EC" id="2.1.1.-" evidence="1"/>
<dbReference type="Gene3D" id="3.40.50.150">
    <property type="entry name" value="Vaccinia Virus protein VP39"/>
    <property type="match status" value="1"/>
</dbReference>